<gene>
    <name evidence="5" type="ORF">PG986_002840</name>
</gene>
<dbReference type="Proteomes" id="UP001391051">
    <property type="component" value="Unassembled WGS sequence"/>
</dbReference>
<dbReference type="InterPro" id="IPR045063">
    <property type="entry name" value="Dynamin_N"/>
</dbReference>
<dbReference type="InterPro" id="IPR000375">
    <property type="entry name" value="Dynamin_stalk"/>
</dbReference>
<dbReference type="InterPro" id="IPR022812">
    <property type="entry name" value="Dynamin"/>
</dbReference>
<accession>A0ABR1QPY6</accession>
<keyword evidence="6" id="KW-1185">Reference proteome</keyword>
<dbReference type="CDD" id="cd08771">
    <property type="entry name" value="DLP_1"/>
    <property type="match status" value="1"/>
</dbReference>
<keyword evidence="2" id="KW-0342">GTP-binding</keyword>
<proteinExistence type="predicted"/>
<dbReference type="Gene3D" id="3.40.50.300">
    <property type="entry name" value="P-loop containing nucleotide triphosphate hydrolases"/>
    <property type="match status" value="1"/>
</dbReference>
<dbReference type="PRINTS" id="PR00195">
    <property type="entry name" value="DYNAMIN"/>
</dbReference>
<dbReference type="PROSITE" id="PS51718">
    <property type="entry name" value="G_DYNAMIN_2"/>
    <property type="match status" value="1"/>
</dbReference>
<dbReference type="Pfam" id="PF01031">
    <property type="entry name" value="Dynamin_M"/>
    <property type="match status" value="1"/>
</dbReference>
<feature type="domain" description="Dynamin-type G" evidence="4">
    <location>
        <begin position="35"/>
        <end position="306"/>
    </location>
</feature>
<dbReference type="GeneID" id="92072124"/>
<evidence type="ECO:0000259" key="4">
    <source>
        <dbReference type="PROSITE" id="PS51718"/>
    </source>
</evidence>
<dbReference type="SMART" id="SM00053">
    <property type="entry name" value="DYNc"/>
    <property type="match status" value="1"/>
</dbReference>
<organism evidence="5 6">
    <name type="scientific">Apiospora aurea</name>
    <dbReference type="NCBI Taxonomy" id="335848"/>
    <lineage>
        <taxon>Eukaryota</taxon>
        <taxon>Fungi</taxon>
        <taxon>Dikarya</taxon>
        <taxon>Ascomycota</taxon>
        <taxon>Pezizomycotina</taxon>
        <taxon>Sordariomycetes</taxon>
        <taxon>Xylariomycetidae</taxon>
        <taxon>Amphisphaeriales</taxon>
        <taxon>Apiosporaceae</taxon>
        <taxon>Apiospora</taxon>
    </lineage>
</organism>
<feature type="coiled-coil region" evidence="3">
    <location>
        <begin position="309"/>
        <end position="336"/>
    </location>
</feature>
<dbReference type="SUPFAM" id="SSF52540">
    <property type="entry name" value="P-loop containing nucleoside triphosphate hydrolases"/>
    <property type="match status" value="1"/>
</dbReference>
<keyword evidence="1" id="KW-0547">Nucleotide-binding</keyword>
<evidence type="ECO:0000313" key="5">
    <source>
        <dbReference type="EMBL" id="KAK7962015.1"/>
    </source>
</evidence>
<comment type="caution">
    <text evidence="5">The sequence shown here is derived from an EMBL/GenBank/DDBJ whole genome shotgun (WGS) entry which is preliminary data.</text>
</comment>
<evidence type="ECO:0000256" key="1">
    <source>
        <dbReference type="ARBA" id="ARBA00022741"/>
    </source>
</evidence>
<dbReference type="PANTHER" id="PTHR11566">
    <property type="entry name" value="DYNAMIN"/>
    <property type="match status" value="1"/>
</dbReference>
<name>A0ABR1QPY6_9PEZI</name>
<evidence type="ECO:0000256" key="2">
    <source>
        <dbReference type="ARBA" id="ARBA00023134"/>
    </source>
</evidence>
<dbReference type="EMBL" id="JAQQWE010000002">
    <property type="protein sequence ID" value="KAK7962015.1"/>
    <property type="molecule type" value="Genomic_DNA"/>
</dbReference>
<dbReference type="InterPro" id="IPR027417">
    <property type="entry name" value="P-loop_NTPase"/>
</dbReference>
<dbReference type="Pfam" id="PF00350">
    <property type="entry name" value="Dynamin_N"/>
    <property type="match status" value="1"/>
</dbReference>
<evidence type="ECO:0000256" key="3">
    <source>
        <dbReference type="SAM" id="Coils"/>
    </source>
</evidence>
<protein>
    <recommendedName>
        <fullName evidence="4">Dynamin-type G domain-containing protein</fullName>
    </recommendedName>
</protein>
<reference evidence="5 6" key="1">
    <citation type="submission" date="2023-01" db="EMBL/GenBank/DDBJ databases">
        <title>Analysis of 21 Apiospora genomes using comparative genomics revels a genus with tremendous synthesis potential of carbohydrate active enzymes and secondary metabolites.</title>
        <authorList>
            <person name="Sorensen T."/>
        </authorList>
    </citation>
    <scope>NUCLEOTIDE SEQUENCE [LARGE SCALE GENOMIC DNA]</scope>
    <source>
        <strain evidence="5 6">CBS 24483</strain>
    </source>
</reference>
<evidence type="ECO:0000313" key="6">
    <source>
        <dbReference type="Proteomes" id="UP001391051"/>
    </source>
</evidence>
<dbReference type="RefSeq" id="XP_066704126.1">
    <property type="nucleotide sequence ID" value="XM_066839062.1"/>
</dbReference>
<dbReference type="InterPro" id="IPR030381">
    <property type="entry name" value="G_DYNAMIN_dom"/>
</dbReference>
<dbReference type="InterPro" id="IPR001401">
    <property type="entry name" value="Dynamin_GTPase"/>
</dbReference>
<keyword evidence="3" id="KW-0175">Coiled coil</keyword>
<dbReference type="PANTHER" id="PTHR11566:SF21">
    <property type="entry name" value="DYNAMIN RELATED PROTEIN 1, ISOFORM A"/>
    <property type="match status" value="1"/>
</dbReference>
<sequence>MPDAAIGSTALLASDDSRRIIDLIDSLSSHGVNHYLDLPQIIVCGDQSSGKSSVLEAISRVPFEAQDGLCTPFATELVLRRQEEAEFKVFVTRHGVAEEATLEGESTDLAIEKAIEAAKERLILSDGKAFSRDILRIEVSGPNQPHLTLVDLPGLFQSSTITQSAEDAQTVEELVISYMKKPRIIILAVVSAANEFALQQVTQRAREIDPNGFITKPDKLDRYSNTEKFYVNLSNTKEVPLSLGWHVLRNRGFGETTVASDVRDQLEPKFFAKSPWNKLTDSQLGVESLKSRLSRVLHNHVLKHIPNVLEEIQSSLKECKIALEHLGRERRSQKEQRA</sequence>